<dbReference type="EMBL" id="BMAW01028168">
    <property type="protein sequence ID" value="GFU06108.1"/>
    <property type="molecule type" value="Genomic_DNA"/>
</dbReference>
<keyword evidence="2" id="KW-1185">Reference proteome</keyword>
<dbReference type="AlphaFoldDB" id="A0A8X6UFW8"/>
<protein>
    <submittedName>
        <fullName evidence="1">DUF1758 domain-containing protein</fullName>
    </submittedName>
</protein>
<dbReference type="Proteomes" id="UP000887013">
    <property type="component" value="Unassembled WGS sequence"/>
</dbReference>
<comment type="caution">
    <text evidence="1">The sequence shown here is derived from an EMBL/GenBank/DDBJ whole genome shotgun (WGS) entry which is preliminary data.</text>
</comment>
<reference evidence="1" key="1">
    <citation type="submission" date="2020-08" db="EMBL/GenBank/DDBJ databases">
        <title>Multicomponent nature underlies the extraordinary mechanical properties of spider dragline silk.</title>
        <authorList>
            <person name="Kono N."/>
            <person name="Nakamura H."/>
            <person name="Mori M."/>
            <person name="Yoshida Y."/>
            <person name="Ohtoshi R."/>
            <person name="Malay A.D."/>
            <person name="Moran D.A.P."/>
            <person name="Tomita M."/>
            <person name="Numata K."/>
            <person name="Arakawa K."/>
        </authorList>
    </citation>
    <scope>NUCLEOTIDE SEQUENCE</scope>
</reference>
<name>A0A8X6UFW8_NEPPI</name>
<accession>A0A8X6UFW8</accession>
<proteinExistence type="predicted"/>
<dbReference type="OrthoDB" id="6434384at2759"/>
<evidence type="ECO:0000313" key="1">
    <source>
        <dbReference type="EMBL" id="GFU06108.1"/>
    </source>
</evidence>
<gene>
    <name evidence="1" type="primary">AVEN_242469_1</name>
    <name evidence="1" type="ORF">NPIL_704541</name>
</gene>
<organism evidence="1 2">
    <name type="scientific">Nephila pilipes</name>
    <name type="common">Giant wood spider</name>
    <name type="synonym">Nephila maculata</name>
    <dbReference type="NCBI Taxonomy" id="299642"/>
    <lineage>
        <taxon>Eukaryota</taxon>
        <taxon>Metazoa</taxon>
        <taxon>Ecdysozoa</taxon>
        <taxon>Arthropoda</taxon>
        <taxon>Chelicerata</taxon>
        <taxon>Arachnida</taxon>
        <taxon>Araneae</taxon>
        <taxon>Araneomorphae</taxon>
        <taxon>Entelegynae</taxon>
        <taxon>Araneoidea</taxon>
        <taxon>Nephilidae</taxon>
        <taxon>Nephila</taxon>
    </lineage>
</organism>
<evidence type="ECO:0000313" key="2">
    <source>
        <dbReference type="Proteomes" id="UP000887013"/>
    </source>
</evidence>
<sequence length="178" mass="20429">MKRWCCLHEVGGFTPKEPHYNVKKDTPLVNKVNRDLATASALVSLDSGKRFNNCIFCEKSHPSEKCFTAKKMSLDDKRKVLIKKGACFSCLKRANHLSKFCNFKRKLKCSLCNNNGNNSHFEIMCPKQEKEIICKADNSLSNCSRSECVVLQTLYVFFRCQGLIPAVLKFFQNKRYVD</sequence>